<dbReference type="GO" id="GO:0005634">
    <property type="term" value="C:nucleus"/>
    <property type="evidence" value="ECO:0007669"/>
    <property type="project" value="TreeGrafter"/>
</dbReference>
<proteinExistence type="inferred from homology"/>
<keyword evidence="3" id="KW-0520">NAD</keyword>
<dbReference type="PROSITE" id="PS50305">
    <property type="entry name" value="SIRTUIN"/>
    <property type="match status" value="1"/>
</dbReference>
<dbReference type="PANTHER" id="PTHR11085:SF10">
    <property type="entry name" value="NAD-DEPENDENT PROTEIN DEACYLASE SIRTUIN-5, MITOCHONDRIAL-RELATED"/>
    <property type="match status" value="1"/>
</dbReference>
<keyword evidence="2" id="KW-0808">Transferase</keyword>
<name>A0AA39XT43_9PEZI</name>
<dbReference type="Proteomes" id="UP001174936">
    <property type="component" value="Unassembled WGS sequence"/>
</dbReference>
<keyword evidence="4" id="KW-0862">Zinc</keyword>
<evidence type="ECO:0000313" key="6">
    <source>
        <dbReference type="EMBL" id="KAK0639736.1"/>
    </source>
</evidence>
<keyword evidence="4" id="KW-0479">Metal-binding</keyword>
<dbReference type="InterPro" id="IPR003000">
    <property type="entry name" value="Sirtuin"/>
</dbReference>
<sequence>MSQPTPSNLDPTSVSSFRKHLTNSTRIIAILGAGLSAPSGLPTFRSTNALWHNHDVFLVASPAGWRRDPGLVWQFYSERRRDARRASPNPAHYALVELAKRKKGFVALSQNVDGLLQRAGLDGNSGQLKLLHGNLFDLSCAGGCGYVDRDNFVDPLCDVLAEGRTRANVLGAGVQGGRPPKVSALLFEGIAAKNRKILGEEKFADGAPTAGDAAPLRELGEDVVRVPDAVPELHSGIEKEELPWCPRCKEHLLRPRVVWFGESLPEDIMADVDALFEEDKIDLCLVIGTSSKVWPTAGFCDQARKRGAKVAWVNMGADDVKSPRQDDWVFLGDAAVILPQILVAEGVLQT</sequence>
<dbReference type="PANTHER" id="PTHR11085">
    <property type="entry name" value="NAD-DEPENDENT PROTEIN DEACYLASE SIRTUIN-5, MITOCHONDRIAL-RELATED"/>
    <property type="match status" value="1"/>
</dbReference>
<comment type="caution">
    <text evidence="6">The sequence shown here is derived from an EMBL/GenBank/DDBJ whole genome shotgun (WGS) entry which is preliminary data.</text>
</comment>
<dbReference type="EMBL" id="JAULSV010000007">
    <property type="protein sequence ID" value="KAK0639736.1"/>
    <property type="molecule type" value="Genomic_DNA"/>
</dbReference>
<reference evidence="6" key="1">
    <citation type="submission" date="2023-06" db="EMBL/GenBank/DDBJ databases">
        <title>Genome-scale phylogeny and comparative genomics of the fungal order Sordariales.</title>
        <authorList>
            <consortium name="Lawrence Berkeley National Laboratory"/>
            <person name="Hensen N."/>
            <person name="Bonometti L."/>
            <person name="Westerberg I."/>
            <person name="Brannstrom I.O."/>
            <person name="Guillou S."/>
            <person name="Cros-Aarteil S."/>
            <person name="Calhoun S."/>
            <person name="Haridas S."/>
            <person name="Kuo A."/>
            <person name="Mondo S."/>
            <person name="Pangilinan J."/>
            <person name="Riley R."/>
            <person name="Labutti K."/>
            <person name="Andreopoulos B."/>
            <person name="Lipzen A."/>
            <person name="Chen C."/>
            <person name="Yanf M."/>
            <person name="Daum C."/>
            <person name="Ng V."/>
            <person name="Clum A."/>
            <person name="Steindorff A."/>
            <person name="Ohm R."/>
            <person name="Martin F."/>
            <person name="Silar P."/>
            <person name="Natvig D."/>
            <person name="Lalanne C."/>
            <person name="Gautier V."/>
            <person name="Ament-Velasquez S.L."/>
            <person name="Kruys A."/>
            <person name="Hutchinson M.I."/>
            <person name="Powell A.J."/>
            <person name="Barry K."/>
            <person name="Miller A.N."/>
            <person name="Grigoriev I.V."/>
            <person name="Debuchy R."/>
            <person name="Gladieux P."/>
            <person name="Thoren M.H."/>
            <person name="Johannesson H."/>
        </authorList>
    </citation>
    <scope>NUCLEOTIDE SEQUENCE</scope>
    <source>
        <strain evidence="6">SMH2532-1</strain>
    </source>
</reference>
<comment type="similarity">
    <text evidence="1">Belongs to the sirtuin family. Class I subfamily.</text>
</comment>
<evidence type="ECO:0000256" key="4">
    <source>
        <dbReference type="PROSITE-ProRule" id="PRU00236"/>
    </source>
</evidence>
<dbReference type="Gene3D" id="3.30.1600.10">
    <property type="entry name" value="SIR2/SIRT2 'Small Domain"/>
    <property type="match status" value="1"/>
</dbReference>
<dbReference type="AlphaFoldDB" id="A0AA39XT43"/>
<dbReference type="Gene3D" id="3.40.50.1220">
    <property type="entry name" value="TPP-binding domain"/>
    <property type="match status" value="2"/>
</dbReference>
<accession>A0AA39XT43</accession>
<evidence type="ECO:0000313" key="7">
    <source>
        <dbReference type="Proteomes" id="UP001174936"/>
    </source>
</evidence>
<evidence type="ECO:0000256" key="1">
    <source>
        <dbReference type="ARBA" id="ARBA00006924"/>
    </source>
</evidence>
<dbReference type="InterPro" id="IPR050134">
    <property type="entry name" value="NAD-dep_sirtuin_deacylases"/>
</dbReference>
<dbReference type="GO" id="GO:0046872">
    <property type="term" value="F:metal ion binding"/>
    <property type="evidence" value="ECO:0007669"/>
    <property type="project" value="UniProtKB-KW"/>
</dbReference>
<gene>
    <name evidence="6" type="ORF">B0T16DRAFT_361351</name>
</gene>
<dbReference type="Pfam" id="PF02146">
    <property type="entry name" value="SIR2"/>
    <property type="match status" value="2"/>
</dbReference>
<keyword evidence="7" id="KW-1185">Reference proteome</keyword>
<protein>
    <submittedName>
        <fullName evidence="6">DHS-like NAD/FAD-binding domain-containing protein</fullName>
    </submittedName>
</protein>
<feature type="binding site" evidence="4">
    <location>
        <position position="144"/>
    </location>
    <ligand>
        <name>Zn(2+)</name>
        <dbReference type="ChEBI" id="CHEBI:29105"/>
    </ligand>
</feature>
<dbReference type="GO" id="GO:0017136">
    <property type="term" value="F:histone deacetylase activity, NAD-dependent"/>
    <property type="evidence" value="ECO:0007669"/>
    <property type="project" value="TreeGrafter"/>
</dbReference>
<feature type="binding site" evidence="4">
    <location>
        <position position="248"/>
    </location>
    <ligand>
        <name>Zn(2+)</name>
        <dbReference type="ChEBI" id="CHEBI:29105"/>
    </ligand>
</feature>
<evidence type="ECO:0000256" key="3">
    <source>
        <dbReference type="ARBA" id="ARBA00023027"/>
    </source>
</evidence>
<dbReference type="SUPFAM" id="SSF52467">
    <property type="entry name" value="DHS-like NAD/FAD-binding domain"/>
    <property type="match status" value="1"/>
</dbReference>
<evidence type="ECO:0000259" key="5">
    <source>
        <dbReference type="PROSITE" id="PS50305"/>
    </source>
</evidence>
<feature type="active site" description="Proton acceptor" evidence="4">
    <location>
        <position position="132"/>
    </location>
</feature>
<dbReference type="InterPro" id="IPR026591">
    <property type="entry name" value="Sirtuin_cat_small_dom_sf"/>
</dbReference>
<evidence type="ECO:0000256" key="2">
    <source>
        <dbReference type="ARBA" id="ARBA00022679"/>
    </source>
</evidence>
<dbReference type="GO" id="GO:0070403">
    <property type="term" value="F:NAD+ binding"/>
    <property type="evidence" value="ECO:0007669"/>
    <property type="project" value="InterPro"/>
</dbReference>
<feature type="domain" description="Deacetylase sirtuin-type" evidence="5">
    <location>
        <begin position="7"/>
        <end position="350"/>
    </location>
</feature>
<feature type="binding site" evidence="4">
    <location>
        <position position="245"/>
    </location>
    <ligand>
        <name>Zn(2+)</name>
        <dbReference type="ChEBI" id="CHEBI:29105"/>
    </ligand>
</feature>
<dbReference type="InterPro" id="IPR026590">
    <property type="entry name" value="Ssirtuin_cat_dom"/>
</dbReference>
<dbReference type="InterPro" id="IPR029035">
    <property type="entry name" value="DHS-like_NAD/FAD-binding_dom"/>
</dbReference>
<feature type="binding site" evidence="4">
    <location>
        <position position="140"/>
    </location>
    <ligand>
        <name>Zn(2+)</name>
        <dbReference type="ChEBI" id="CHEBI:29105"/>
    </ligand>
</feature>
<organism evidence="6 7">
    <name type="scientific">Cercophora newfieldiana</name>
    <dbReference type="NCBI Taxonomy" id="92897"/>
    <lineage>
        <taxon>Eukaryota</taxon>
        <taxon>Fungi</taxon>
        <taxon>Dikarya</taxon>
        <taxon>Ascomycota</taxon>
        <taxon>Pezizomycotina</taxon>
        <taxon>Sordariomycetes</taxon>
        <taxon>Sordariomycetidae</taxon>
        <taxon>Sordariales</taxon>
        <taxon>Lasiosphaeriaceae</taxon>
        <taxon>Cercophora</taxon>
    </lineage>
</organism>